<sequence>RQLAAIVARLDEQDNANDQLSGRVDRLSARVDALSSKIDRLSGDVATLASAVEQALTSFTNLGRRVVRLEHPDGGT</sequence>
<dbReference type="InterPro" id="IPR006983">
    <property type="entry name" value="MbeD_MobD"/>
</dbReference>
<feature type="non-terminal residue" evidence="2">
    <location>
        <position position="1"/>
    </location>
</feature>
<proteinExistence type="predicted"/>
<dbReference type="Pfam" id="PF04899">
    <property type="entry name" value="MbeD_MobD"/>
    <property type="match status" value="1"/>
</dbReference>
<evidence type="ECO:0000256" key="1">
    <source>
        <dbReference type="SAM" id="Coils"/>
    </source>
</evidence>
<name>A0ABX9Q3I4_9BACT</name>
<gene>
    <name evidence="2" type="ORF">D7Y13_43265</name>
</gene>
<evidence type="ECO:0008006" key="4">
    <source>
        <dbReference type="Google" id="ProtNLM"/>
    </source>
</evidence>
<dbReference type="Proteomes" id="UP000278907">
    <property type="component" value="Unassembled WGS sequence"/>
</dbReference>
<dbReference type="Gene3D" id="1.20.5.340">
    <property type="match status" value="1"/>
</dbReference>
<dbReference type="RefSeq" id="WP_208734659.1">
    <property type="nucleotide sequence ID" value="NZ_RAWI01001104.1"/>
</dbReference>
<organism evidence="2 3">
    <name type="scientific">Corallococcus praedator</name>
    <dbReference type="NCBI Taxonomy" id="2316724"/>
    <lineage>
        <taxon>Bacteria</taxon>
        <taxon>Pseudomonadati</taxon>
        <taxon>Myxococcota</taxon>
        <taxon>Myxococcia</taxon>
        <taxon>Myxococcales</taxon>
        <taxon>Cystobacterineae</taxon>
        <taxon>Myxococcaceae</taxon>
        <taxon>Corallococcus</taxon>
    </lineage>
</organism>
<keyword evidence="3" id="KW-1185">Reference proteome</keyword>
<protein>
    <recommendedName>
        <fullName evidence="4">Mammalian cell entry protein</fullName>
    </recommendedName>
</protein>
<evidence type="ECO:0000313" key="2">
    <source>
        <dbReference type="EMBL" id="RKH80667.1"/>
    </source>
</evidence>
<dbReference type="SUPFAM" id="SSF58042">
    <property type="entry name" value="Outer membrane lipoprotein"/>
    <property type="match status" value="1"/>
</dbReference>
<accession>A0ABX9Q3I4</accession>
<dbReference type="EMBL" id="RAWI01001104">
    <property type="protein sequence ID" value="RKH80667.1"/>
    <property type="molecule type" value="Genomic_DNA"/>
</dbReference>
<comment type="caution">
    <text evidence="2">The sequence shown here is derived from an EMBL/GenBank/DDBJ whole genome shotgun (WGS) entry which is preliminary data.</text>
</comment>
<keyword evidence="1" id="KW-0175">Coiled coil</keyword>
<evidence type="ECO:0000313" key="3">
    <source>
        <dbReference type="Proteomes" id="UP000278907"/>
    </source>
</evidence>
<reference evidence="2 3" key="1">
    <citation type="submission" date="2018-09" db="EMBL/GenBank/DDBJ databases">
        <authorList>
            <person name="Livingstone P.G."/>
            <person name="Whitworth D.E."/>
        </authorList>
    </citation>
    <scope>NUCLEOTIDE SEQUENCE [LARGE SCALE GENOMIC DNA]</scope>
    <source>
        <strain evidence="2 3">CA031B</strain>
    </source>
</reference>
<feature type="coiled-coil region" evidence="1">
    <location>
        <begin position="10"/>
        <end position="44"/>
    </location>
</feature>